<dbReference type="EC" id="2.4.2.-" evidence="6"/>
<dbReference type="GO" id="GO:0003950">
    <property type="term" value="F:NAD+ poly-ADP-ribosyltransferase activity"/>
    <property type="evidence" value="ECO:0007669"/>
    <property type="project" value="UniProtKB-UniRule"/>
</dbReference>
<dbReference type="Proteomes" id="UP001432322">
    <property type="component" value="Unassembled WGS sequence"/>
</dbReference>
<evidence type="ECO:0000259" key="8">
    <source>
        <dbReference type="PROSITE" id="PS51059"/>
    </source>
</evidence>
<proteinExistence type="inferred from homology"/>
<reference evidence="9" key="1">
    <citation type="submission" date="2023-10" db="EMBL/GenBank/DDBJ databases">
        <title>Genome assembly of Pristionchus species.</title>
        <authorList>
            <person name="Yoshida K."/>
            <person name="Sommer R.J."/>
        </authorList>
    </citation>
    <scope>NUCLEOTIDE SEQUENCE</scope>
    <source>
        <strain evidence="9">RS5133</strain>
    </source>
</reference>
<dbReference type="Gene3D" id="3.90.228.10">
    <property type="match status" value="1"/>
</dbReference>
<evidence type="ECO:0000256" key="6">
    <source>
        <dbReference type="RuleBase" id="RU362114"/>
    </source>
</evidence>
<dbReference type="SUPFAM" id="SSF56399">
    <property type="entry name" value="ADP-ribosylation"/>
    <property type="match status" value="1"/>
</dbReference>
<name>A0AAV5UVX0_9BILA</name>
<protein>
    <recommendedName>
        <fullName evidence="6">Poly [ADP-ribose] polymerase</fullName>
        <shortName evidence="6">PARP</shortName>
        <ecNumber evidence="6">2.4.2.-</ecNumber>
    </recommendedName>
</protein>
<accession>A0AAV5UVX0</accession>
<keyword evidence="4 6" id="KW-0520">NAD</keyword>
<dbReference type="InterPro" id="IPR012317">
    <property type="entry name" value="Poly(ADP-ribose)pol_cat_dom"/>
</dbReference>
<dbReference type="GO" id="GO:0016779">
    <property type="term" value="F:nucleotidyltransferase activity"/>
    <property type="evidence" value="ECO:0007669"/>
    <property type="project" value="UniProtKB-KW"/>
</dbReference>
<evidence type="ECO:0000313" key="9">
    <source>
        <dbReference type="EMBL" id="GMT11416.1"/>
    </source>
</evidence>
<evidence type="ECO:0000256" key="5">
    <source>
        <dbReference type="ARBA" id="ARBA00024347"/>
    </source>
</evidence>
<feature type="compositionally biased region" description="Acidic residues" evidence="7">
    <location>
        <begin position="57"/>
        <end position="66"/>
    </location>
</feature>
<keyword evidence="3" id="KW-0548">Nucleotidyltransferase</keyword>
<evidence type="ECO:0000256" key="3">
    <source>
        <dbReference type="ARBA" id="ARBA00022695"/>
    </source>
</evidence>
<dbReference type="Pfam" id="PF00644">
    <property type="entry name" value="PARP"/>
    <property type="match status" value="1"/>
</dbReference>
<dbReference type="PROSITE" id="PS51059">
    <property type="entry name" value="PARP_CATALYTIC"/>
    <property type="match status" value="1"/>
</dbReference>
<dbReference type="PANTHER" id="PTHR21328">
    <property type="entry name" value="POLY ADP-RIBOSE POLYMERASE FAMILY, MEMBER PARP"/>
    <property type="match status" value="1"/>
</dbReference>
<evidence type="ECO:0000256" key="7">
    <source>
        <dbReference type="SAM" id="MobiDB-lite"/>
    </source>
</evidence>
<keyword evidence="1 6" id="KW-0328">Glycosyltransferase</keyword>
<keyword evidence="2 6" id="KW-0808">Transferase</keyword>
<evidence type="ECO:0000256" key="1">
    <source>
        <dbReference type="ARBA" id="ARBA00022676"/>
    </source>
</evidence>
<comment type="similarity">
    <text evidence="5">Belongs to the ARTD/PARP family.</text>
</comment>
<dbReference type="FunFam" id="3.90.228.10:FF:000022">
    <property type="entry name" value="Poly [ADP-ribose] polymerase"/>
    <property type="match status" value="1"/>
</dbReference>
<feature type="compositionally biased region" description="Acidic residues" evidence="7">
    <location>
        <begin position="1"/>
        <end position="18"/>
    </location>
</feature>
<feature type="region of interest" description="Disordered" evidence="7">
    <location>
        <begin position="1"/>
        <end position="66"/>
    </location>
</feature>
<evidence type="ECO:0000256" key="2">
    <source>
        <dbReference type="ARBA" id="ARBA00022679"/>
    </source>
</evidence>
<organism evidence="9 10">
    <name type="scientific">Pristionchus fissidentatus</name>
    <dbReference type="NCBI Taxonomy" id="1538716"/>
    <lineage>
        <taxon>Eukaryota</taxon>
        <taxon>Metazoa</taxon>
        <taxon>Ecdysozoa</taxon>
        <taxon>Nematoda</taxon>
        <taxon>Chromadorea</taxon>
        <taxon>Rhabditida</taxon>
        <taxon>Rhabditina</taxon>
        <taxon>Diplogasteromorpha</taxon>
        <taxon>Diplogasteroidea</taxon>
        <taxon>Neodiplogasteridae</taxon>
        <taxon>Pristionchus</taxon>
    </lineage>
</organism>
<keyword evidence="10" id="KW-1185">Reference proteome</keyword>
<feature type="domain" description="PARP catalytic" evidence="8">
    <location>
        <begin position="359"/>
        <end position="592"/>
    </location>
</feature>
<comment type="caution">
    <text evidence="9">The sequence shown here is derived from an EMBL/GenBank/DDBJ whole genome shotgun (WGS) entry which is preliminary data.</text>
</comment>
<sequence>MDYEWYEDSDTEQNTEEEPSSRAIKTEPADIQAIEAHSNTITLSSDSEEEKMSDHEMSEEEEVDSDDGFDMALVYEKISDDLEADAKEHEYLKADVKEAAKTWHRLEDDLCIPAVQIEPCVGGYEGTCSVVLTLNVSDLPEMIHKLWELGTAMTVAVVVDGIHKREFRAFDRRPICFARKDNDKPSKFPVGECLINVVKPLITNTYSLETNLSPAVTGSFFSMIYEQLMERLRTLTEFCMVCGAKLYAGGLLPSICDGELCQYQYQELGLLEGLSTPRVSAPVLSLLLIAFNAAVTSTRTQDILTPAPSARDREGLIKEAKQLYKKINRKFVHAETGPYDVHSLLVPAMPCALDILTTPSAYKEFKKTSPNVAEFVEWLVISNQSYLEVVPPKLNVDYLQSPTQSQFLFVADTPTKQAEFDQLVQQNGGKTRFLYHGSKTENWHSIIRTGLKNMSGTKYQLVGAVHGAGIYLSNNLATSFHYCTRFDDRFLSDHCVKKGCCLSFAKDQGMVLLAVVEVVDTPAAYRFNQENIVVVMDEKWCSIRMLVAYPTHRMPTVDLNKMTSADKKKIRDVVHMFKTADLAERVKHESAE</sequence>
<dbReference type="InterPro" id="IPR051838">
    <property type="entry name" value="ARTD_PARP"/>
</dbReference>
<gene>
    <name evidence="9" type="ORF">PFISCL1PPCAC_2713</name>
</gene>
<evidence type="ECO:0000256" key="4">
    <source>
        <dbReference type="ARBA" id="ARBA00023027"/>
    </source>
</evidence>
<dbReference type="AlphaFoldDB" id="A0AAV5UVX0"/>
<evidence type="ECO:0000313" key="10">
    <source>
        <dbReference type="Proteomes" id="UP001432322"/>
    </source>
</evidence>
<dbReference type="EMBL" id="BTSY01000001">
    <property type="protein sequence ID" value="GMT11416.1"/>
    <property type="molecule type" value="Genomic_DNA"/>
</dbReference>